<feature type="domain" description="HTH marR-type" evidence="4">
    <location>
        <begin position="33"/>
        <end position="164"/>
    </location>
</feature>
<dbReference type="PROSITE" id="PS50995">
    <property type="entry name" value="HTH_MARR_2"/>
    <property type="match status" value="1"/>
</dbReference>
<dbReference type="InterPro" id="IPR023187">
    <property type="entry name" value="Tscrpt_reg_MarR-type_CS"/>
</dbReference>
<dbReference type="InterPro" id="IPR036390">
    <property type="entry name" value="WH_DNA-bd_sf"/>
</dbReference>
<dbReference type="PANTHER" id="PTHR33164">
    <property type="entry name" value="TRANSCRIPTIONAL REGULATOR, MARR FAMILY"/>
    <property type="match status" value="1"/>
</dbReference>
<dbReference type="GO" id="GO:0006950">
    <property type="term" value="P:response to stress"/>
    <property type="evidence" value="ECO:0007669"/>
    <property type="project" value="TreeGrafter"/>
</dbReference>
<dbReference type="InterPro" id="IPR036388">
    <property type="entry name" value="WH-like_DNA-bd_sf"/>
</dbReference>
<protein>
    <recommendedName>
        <fullName evidence="4">HTH marR-type domain-containing protein</fullName>
    </recommendedName>
</protein>
<dbReference type="SUPFAM" id="SSF46785">
    <property type="entry name" value="Winged helix' DNA-binding domain"/>
    <property type="match status" value="1"/>
</dbReference>
<dbReference type="PROSITE" id="PS01117">
    <property type="entry name" value="HTH_MARR_1"/>
    <property type="match status" value="1"/>
</dbReference>
<evidence type="ECO:0000256" key="2">
    <source>
        <dbReference type="ARBA" id="ARBA00023125"/>
    </source>
</evidence>
<proteinExistence type="predicted"/>
<dbReference type="Pfam" id="PF12802">
    <property type="entry name" value="MarR_2"/>
    <property type="match status" value="1"/>
</dbReference>
<dbReference type="InterPro" id="IPR039422">
    <property type="entry name" value="MarR/SlyA-like"/>
</dbReference>
<reference evidence="5" key="1">
    <citation type="submission" date="2020-02" db="EMBL/GenBank/DDBJ databases">
        <authorList>
            <person name="Meier V. D."/>
        </authorList>
    </citation>
    <scope>NUCLEOTIDE SEQUENCE</scope>
    <source>
        <strain evidence="5">AVDCRST_MAG77</strain>
    </source>
</reference>
<keyword evidence="3" id="KW-0804">Transcription</keyword>
<dbReference type="Gene3D" id="1.10.10.10">
    <property type="entry name" value="Winged helix-like DNA-binding domain superfamily/Winged helix DNA-binding domain"/>
    <property type="match status" value="1"/>
</dbReference>
<keyword evidence="1" id="KW-0805">Transcription regulation</keyword>
<dbReference type="AlphaFoldDB" id="A0A6J4HXQ5"/>
<accession>A0A6J4HXQ5</accession>
<dbReference type="GO" id="GO:0003677">
    <property type="term" value="F:DNA binding"/>
    <property type="evidence" value="ECO:0007669"/>
    <property type="project" value="UniProtKB-KW"/>
</dbReference>
<sequence length="176" mass="18841">MPIQVIDAPNGVAAVERVSGALPGGADVLDGEVDRIVALYRSVGRALRANDPANWAAGLTMPQLRVLFYVGRYGPVSVGQVAAGVGISQPSATETLEKLVRHELVERTADPADRRIVRNALTEKGREMIDRPWETRRALLASVLHAASPAERATMEKGLALLSEALERAEEGEGRA</sequence>
<evidence type="ECO:0000313" key="5">
    <source>
        <dbReference type="EMBL" id="CAA9235919.1"/>
    </source>
</evidence>
<dbReference type="PRINTS" id="PR00598">
    <property type="entry name" value="HTHMARR"/>
</dbReference>
<keyword evidence="2" id="KW-0238">DNA-binding</keyword>
<name>A0A6J4HXQ5_9CHLR</name>
<evidence type="ECO:0000256" key="1">
    <source>
        <dbReference type="ARBA" id="ARBA00023015"/>
    </source>
</evidence>
<evidence type="ECO:0000256" key="3">
    <source>
        <dbReference type="ARBA" id="ARBA00023163"/>
    </source>
</evidence>
<dbReference type="SMART" id="SM00347">
    <property type="entry name" value="HTH_MARR"/>
    <property type="match status" value="1"/>
</dbReference>
<evidence type="ECO:0000259" key="4">
    <source>
        <dbReference type="PROSITE" id="PS50995"/>
    </source>
</evidence>
<dbReference type="InterPro" id="IPR000835">
    <property type="entry name" value="HTH_MarR-typ"/>
</dbReference>
<organism evidence="5">
    <name type="scientific">uncultured Chloroflexota bacterium</name>
    <dbReference type="NCBI Taxonomy" id="166587"/>
    <lineage>
        <taxon>Bacteria</taxon>
        <taxon>Bacillati</taxon>
        <taxon>Chloroflexota</taxon>
        <taxon>environmental samples</taxon>
    </lineage>
</organism>
<dbReference type="EMBL" id="CADCTC010000082">
    <property type="protein sequence ID" value="CAA9235919.1"/>
    <property type="molecule type" value="Genomic_DNA"/>
</dbReference>
<gene>
    <name evidence="5" type="ORF">AVDCRST_MAG77-1262</name>
</gene>
<dbReference type="PANTHER" id="PTHR33164:SF43">
    <property type="entry name" value="HTH-TYPE TRANSCRIPTIONAL REPRESSOR YETL"/>
    <property type="match status" value="1"/>
</dbReference>
<dbReference type="GO" id="GO:0003700">
    <property type="term" value="F:DNA-binding transcription factor activity"/>
    <property type="evidence" value="ECO:0007669"/>
    <property type="project" value="InterPro"/>
</dbReference>